<organism evidence="8 9">
    <name type="scientific">Halogeometricum salsisoli</name>
    <dbReference type="NCBI Taxonomy" id="2950536"/>
    <lineage>
        <taxon>Archaea</taxon>
        <taxon>Methanobacteriati</taxon>
        <taxon>Methanobacteriota</taxon>
        <taxon>Stenosarchaea group</taxon>
        <taxon>Halobacteria</taxon>
        <taxon>Halobacteriales</taxon>
        <taxon>Haloferacaceae</taxon>
        <taxon>Halogeometricum</taxon>
    </lineage>
</organism>
<dbReference type="InterPro" id="IPR005101">
    <property type="entry name" value="Cryptochr/Photolyase_FAD-bd"/>
</dbReference>
<comment type="function">
    <text evidence="5">May have a photoreceptor function.</text>
</comment>
<dbReference type="Gene3D" id="1.25.40.80">
    <property type="match status" value="1"/>
</dbReference>
<evidence type="ECO:0000259" key="7">
    <source>
        <dbReference type="PROSITE" id="PS51645"/>
    </source>
</evidence>
<keyword evidence="4 5" id="KW-0157">Chromophore</keyword>
<keyword evidence="2 5" id="KW-0285">Flavoprotein</keyword>
<dbReference type="InterPro" id="IPR002081">
    <property type="entry name" value="Cryptochrome/DNA_photolyase_1"/>
</dbReference>
<dbReference type="Pfam" id="PF00875">
    <property type="entry name" value="DNA_photolyase"/>
    <property type="match status" value="1"/>
</dbReference>
<evidence type="ECO:0000256" key="3">
    <source>
        <dbReference type="ARBA" id="ARBA00022827"/>
    </source>
</evidence>
<comment type="similarity">
    <text evidence="1 5">Belongs to the DNA photolyase class-1 family.</text>
</comment>
<evidence type="ECO:0000256" key="5">
    <source>
        <dbReference type="RuleBase" id="RU367151"/>
    </source>
</evidence>
<dbReference type="PROSITE" id="PS51645">
    <property type="entry name" value="PHR_CRY_ALPHA_BETA"/>
    <property type="match status" value="1"/>
</dbReference>
<name>A0ABU2GFN8_9EURY</name>
<gene>
    <name evidence="8" type="ORF">NDI76_10375</name>
</gene>
<keyword evidence="9" id="KW-1185">Reference proteome</keyword>
<comment type="cofactor">
    <cofactor evidence="5">
        <name>(6R)-5,10-methylene-5,6,7,8-tetrahydrofolate</name>
        <dbReference type="ChEBI" id="CHEBI:15636"/>
    </cofactor>
    <text evidence="5">Binds 1 5,10-methenyltetrahydrofolate (MTHF) per subunit.</text>
</comment>
<evidence type="ECO:0000256" key="6">
    <source>
        <dbReference type="SAM" id="MobiDB-lite"/>
    </source>
</evidence>
<feature type="domain" description="Photolyase/cryptochrome alpha/beta" evidence="7">
    <location>
        <begin position="3"/>
        <end position="142"/>
    </location>
</feature>
<dbReference type="EMBL" id="JAMQOP010000002">
    <property type="protein sequence ID" value="MDS0299149.1"/>
    <property type="molecule type" value="Genomic_DNA"/>
</dbReference>
<dbReference type="SUPFAM" id="SSF48173">
    <property type="entry name" value="Cryptochrome/photolyase FAD-binding domain"/>
    <property type="match status" value="1"/>
</dbReference>
<proteinExistence type="inferred from homology"/>
<keyword evidence="3 5" id="KW-0274">FAD</keyword>
<dbReference type="PANTHER" id="PTHR11455">
    <property type="entry name" value="CRYPTOCHROME"/>
    <property type="match status" value="1"/>
</dbReference>
<accession>A0ABU2GFN8</accession>
<evidence type="ECO:0000313" key="9">
    <source>
        <dbReference type="Proteomes" id="UP001257060"/>
    </source>
</evidence>
<dbReference type="RefSeq" id="WP_310924011.1">
    <property type="nucleotide sequence ID" value="NZ_JAMQOP010000002.1"/>
</dbReference>
<dbReference type="PRINTS" id="PR00147">
    <property type="entry name" value="DNAPHOTLYASE"/>
</dbReference>
<comment type="caution">
    <text evidence="8">The sequence shown here is derived from an EMBL/GenBank/DDBJ whole genome shotgun (WGS) entry which is preliminary data.</text>
</comment>
<protein>
    <recommendedName>
        <fullName evidence="5">Cryptochrome DASH</fullName>
    </recommendedName>
</protein>
<dbReference type="Gene3D" id="3.40.50.620">
    <property type="entry name" value="HUPs"/>
    <property type="match status" value="1"/>
</dbReference>
<comment type="cofactor">
    <cofactor evidence="5">
        <name>FAD</name>
        <dbReference type="ChEBI" id="CHEBI:57692"/>
    </cofactor>
    <text evidence="5">Binds 1 FAD per subunit.</text>
</comment>
<dbReference type="InterPro" id="IPR014729">
    <property type="entry name" value="Rossmann-like_a/b/a_fold"/>
</dbReference>
<evidence type="ECO:0000313" key="8">
    <source>
        <dbReference type="EMBL" id="MDS0299149.1"/>
    </source>
</evidence>
<reference evidence="8 9" key="1">
    <citation type="submission" date="2022-06" db="EMBL/GenBank/DDBJ databases">
        <title>Halogeometricum sp. a new haloarchaeum isolate from saline soil.</title>
        <authorList>
            <person name="Strakova D."/>
            <person name="Galisteo C."/>
            <person name="Sanchez-Porro C."/>
            <person name="Ventosa A."/>
        </authorList>
    </citation>
    <scope>NUCLEOTIDE SEQUENCE [LARGE SCALE GENOMIC DNA]</scope>
    <source>
        <strain evidence="8 9">S1BR25-6</strain>
    </source>
</reference>
<feature type="region of interest" description="Disordered" evidence="6">
    <location>
        <begin position="177"/>
        <end position="224"/>
    </location>
</feature>
<sequence length="483" mass="54759">MTETALVWFRRDLRVRDNATLAAAADADRLIPVYCFDPREYGLRAYGGERSFRFRKTGSHRARFRRESVADLRASLSARESGLVVRCGRPETVLPDLAAAVDADRVFAQTLPAPEEVAVGNRATAALRDRGLAVHRFWTHTLYHVADLPTPFTAVDDTYTPFRKTVEAEASVREPVAVPDLPPLPASVESGRVPAGEVPSPADVDGELADPTPDDRTVHPFPGGEEAGRDRLERYLWRGDHLREYKETRNGMVGADYSSKLSPWLNEGCLSPRTVEREVRRYEDERVANESTYWLLFELLWRDFFQFQVRKHGGQFFRREGIRARTDLEWRGDGERLRRWKAGEMGVPFVDASVRELVETGYVSNRGRQNVASFLANDLGVDWRRGAAFFETHLVDYDPCSNYGNWAYVAGVGNDSRDRSFDVLGQARTYDPDAEYAKTWLPELDSLPPERAHEPWTMSEAEQESYGVRLGVNYPEPVVRPDG</sequence>
<dbReference type="Pfam" id="PF03441">
    <property type="entry name" value="FAD_binding_7"/>
    <property type="match status" value="1"/>
</dbReference>
<dbReference type="InterPro" id="IPR014133">
    <property type="entry name" value="Cry_DASH"/>
</dbReference>
<dbReference type="InterPro" id="IPR036155">
    <property type="entry name" value="Crypto/Photolyase_N_sf"/>
</dbReference>
<dbReference type="InterPro" id="IPR036134">
    <property type="entry name" value="Crypto/Photolyase_FAD-like_sf"/>
</dbReference>
<dbReference type="NCBIfam" id="TIGR02765">
    <property type="entry name" value="crypto_DASH"/>
    <property type="match status" value="1"/>
</dbReference>
<dbReference type="Proteomes" id="UP001257060">
    <property type="component" value="Unassembled WGS sequence"/>
</dbReference>
<dbReference type="InterPro" id="IPR006050">
    <property type="entry name" value="DNA_photolyase_N"/>
</dbReference>
<dbReference type="PANTHER" id="PTHR11455:SF22">
    <property type="entry name" value="CRYPTOCHROME DASH"/>
    <property type="match status" value="1"/>
</dbReference>
<evidence type="ECO:0000256" key="2">
    <source>
        <dbReference type="ARBA" id="ARBA00022630"/>
    </source>
</evidence>
<dbReference type="Gene3D" id="1.10.579.10">
    <property type="entry name" value="DNA Cyclobutane Dipyrimidine Photolyase, subunit A, domain 3"/>
    <property type="match status" value="1"/>
</dbReference>
<evidence type="ECO:0000256" key="1">
    <source>
        <dbReference type="ARBA" id="ARBA00005862"/>
    </source>
</evidence>
<evidence type="ECO:0000256" key="4">
    <source>
        <dbReference type="ARBA" id="ARBA00022991"/>
    </source>
</evidence>
<dbReference type="SUPFAM" id="SSF52425">
    <property type="entry name" value="Cryptochrome/photolyase, N-terminal domain"/>
    <property type="match status" value="1"/>
</dbReference>